<proteinExistence type="predicted"/>
<comment type="caution">
    <text evidence="1">The sequence shown here is derived from an EMBL/GenBank/DDBJ whole genome shotgun (WGS) entry which is preliminary data.</text>
</comment>
<protein>
    <recommendedName>
        <fullName evidence="3">RNase H type-1 domain-containing protein</fullName>
    </recommendedName>
</protein>
<dbReference type="EMBL" id="JBBPBN010000054">
    <property type="protein sequence ID" value="KAK8990256.1"/>
    <property type="molecule type" value="Genomic_DNA"/>
</dbReference>
<dbReference type="Proteomes" id="UP001396334">
    <property type="component" value="Unassembled WGS sequence"/>
</dbReference>
<evidence type="ECO:0000313" key="2">
    <source>
        <dbReference type="Proteomes" id="UP001396334"/>
    </source>
</evidence>
<gene>
    <name evidence="1" type="ORF">V6N11_008962</name>
</gene>
<accession>A0ABR2PPR0</accession>
<sequence length="93" mass="10186">MSETWCDLLNSMLMGSCMEVSDQLELMGSKSVGHTHPSSAELLAIKEAFESFDVSVHVVIVNLVVESDCLNKIRLVTREFNCVADALIKAGIK</sequence>
<name>A0ABR2PPR0_9ROSI</name>
<evidence type="ECO:0000313" key="1">
    <source>
        <dbReference type="EMBL" id="KAK8990256.1"/>
    </source>
</evidence>
<reference evidence="1 2" key="1">
    <citation type="journal article" date="2024" name="G3 (Bethesda)">
        <title>Genome assembly of Hibiscus sabdariffa L. provides insights into metabolisms of medicinal natural products.</title>
        <authorList>
            <person name="Kim T."/>
        </authorList>
    </citation>
    <scope>NUCLEOTIDE SEQUENCE [LARGE SCALE GENOMIC DNA]</scope>
    <source>
        <strain evidence="1">TK-2024</strain>
        <tissue evidence="1">Old leaves</tissue>
    </source>
</reference>
<evidence type="ECO:0008006" key="3">
    <source>
        <dbReference type="Google" id="ProtNLM"/>
    </source>
</evidence>
<keyword evidence="2" id="KW-1185">Reference proteome</keyword>
<organism evidence="1 2">
    <name type="scientific">Hibiscus sabdariffa</name>
    <name type="common">roselle</name>
    <dbReference type="NCBI Taxonomy" id="183260"/>
    <lineage>
        <taxon>Eukaryota</taxon>
        <taxon>Viridiplantae</taxon>
        <taxon>Streptophyta</taxon>
        <taxon>Embryophyta</taxon>
        <taxon>Tracheophyta</taxon>
        <taxon>Spermatophyta</taxon>
        <taxon>Magnoliopsida</taxon>
        <taxon>eudicotyledons</taxon>
        <taxon>Gunneridae</taxon>
        <taxon>Pentapetalae</taxon>
        <taxon>rosids</taxon>
        <taxon>malvids</taxon>
        <taxon>Malvales</taxon>
        <taxon>Malvaceae</taxon>
        <taxon>Malvoideae</taxon>
        <taxon>Hibiscus</taxon>
    </lineage>
</organism>